<evidence type="ECO:0000313" key="5">
    <source>
        <dbReference type="Proteomes" id="UP000800097"/>
    </source>
</evidence>
<organism evidence="4 5">
    <name type="scientific">Westerdykella ornata</name>
    <dbReference type="NCBI Taxonomy" id="318751"/>
    <lineage>
        <taxon>Eukaryota</taxon>
        <taxon>Fungi</taxon>
        <taxon>Dikarya</taxon>
        <taxon>Ascomycota</taxon>
        <taxon>Pezizomycotina</taxon>
        <taxon>Dothideomycetes</taxon>
        <taxon>Pleosporomycetidae</taxon>
        <taxon>Pleosporales</taxon>
        <taxon>Sporormiaceae</taxon>
        <taxon>Westerdykella</taxon>
    </lineage>
</organism>
<feature type="signal peptide" evidence="3">
    <location>
        <begin position="1"/>
        <end position="19"/>
    </location>
</feature>
<evidence type="ECO:0000256" key="2">
    <source>
        <dbReference type="ARBA" id="ARBA00023043"/>
    </source>
</evidence>
<dbReference type="Gene3D" id="1.25.40.20">
    <property type="entry name" value="Ankyrin repeat-containing domain"/>
    <property type="match status" value="2"/>
</dbReference>
<keyword evidence="5" id="KW-1185">Reference proteome</keyword>
<gene>
    <name evidence="4" type="ORF">EI97DRAFT_390981</name>
</gene>
<dbReference type="InterPro" id="IPR002110">
    <property type="entry name" value="Ankyrin_rpt"/>
</dbReference>
<dbReference type="AlphaFoldDB" id="A0A6A6JU42"/>
<dbReference type="OrthoDB" id="3799861at2759"/>
<evidence type="ECO:0000313" key="4">
    <source>
        <dbReference type="EMBL" id="KAF2280140.1"/>
    </source>
</evidence>
<evidence type="ECO:0000256" key="1">
    <source>
        <dbReference type="ARBA" id="ARBA00022737"/>
    </source>
</evidence>
<sequence length="477" mass="53904">MVSLALLPDELLLAILTQAASVRSIKRALRLRLVCKRFANIATTAMFNSGILDCEEISGRTYRAPDFWAKYLAHRTLMHARRKTQSRNVNRLLLVAQHICRYRHASADETCVTTAAITDEEFRECVLELCKMVTLPQNGGPFYIKDWLADVTEGELDESSLDFRDLLLRAAAWIGEQSLVVKLVGEGCNNLYPGRPSLFLSPLRAASYRGHVDIVKFLMVDDSGEAPHISLRPDLIVSLAMPNDHTELLDLALDPSWHRGQVTPGDIHKLRLYALQETSNVETFIRLLGDAKPHIDDYELRWLPMRIHLAARRDEADIVKYLIEKEGVDVNDNKDDESLFQSRRPAEFFVRRWWYHERAFNLISRASRHGHVNVVKILLDAGAKHDHAIEFAATCGSKTIVRLLWEHGENKDDAVQGAFAMAVDREDTAMFNLLEQIGARLADDVRVAVIKKAQEEGLESMVRLLSKDANASSEGAF</sequence>
<dbReference type="PANTHER" id="PTHR24123">
    <property type="entry name" value="ANKYRIN REPEAT-CONTAINING"/>
    <property type="match status" value="1"/>
</dbReference>
<dbReference type="SMART" id="SM00248">
    <property type="entry name" value="ANK"/>
    <property type="match status" value="3"/>
</dbReference>
<evidence type="ECO:0000256" key="3">
    <source>
        <dbReference type="SAM" id="SignalP"/>
    </source>
</evidence>
<feature type="chain" id="PRO_5025618976" evidence="3">
    <location>
        <begin position="20"/>
        <end position="477"/>
    </location>
</feature>
<dbReference type="RefSeq" id="XP_033657678.1">
    <property type="nucleotide sequence ID" value="XM_033796230.1"/>
</dbReference>
<keyword evidence="1" id="KW-0677">Repeat</keyword>
<keyword evidence="3" id="KW-0732">Signal</keyword>
<proteinExistence type="predicted"/>
<dbReference type="InterPro" id="IPR051165">
    <property type="entry name" value="Multifunctional_ANK_Repeat"/>
</dbReference>
<dbReference type="Pfam" id="PF00023">
    <property type="entry name" value="Ank"/>
    <property type="match status" value="1"/>
</dbReference>
<dbReference type="SUPFAM" id="SSF48403">
    <property type="entry name" value="Ankyrin repeat"/>
    <property type="match status" value="1"/>
</dbReference>
<name>A0A6A6JU42_WESOR</name>
<protein>
    <submittedName>
        <fullName evidence="4">Uncharacterized protein</fullName>
    </submittedName>
</protein>
<accession>A0A6A6JU42</accession>
<dbReference type="PANTHER" id="PTHR24123:SF141">
    <property type="entry name" value="ANKYRIN 2, ISOFORM U"/>
    <property type="match status" value="1"/>
</dbReference>
<dbReference type="Proteomes" id="UP000800097">
    <property type="component" value="Unassembled WGS sequence"/>
</dbReference>
<dbReference type="InterPro" id="IPR036770">
    <property type="entry name" value="Ankyrin_rpt-contain_sf"/>
</dbReference>
<reference evidence="4" key="1">
    <citation type="journal article" date="2020" name="Stud. Mycol.">
        <title>101 Dothideomycetes genomes: a test case for predicting lifestyles and emergence of pathogens.</title>
        <authorList>
            <person name="Haridas S."/>
            <person name="Albert R."/>
            <person name="Binder M."/>
            <person name="Bloem J."/>
            <person name="Labutti K."/>
            <person name="Salamov A."/>
            <person name="Andreopoulos B."/>
            <person name="Baker S."/>
            <person name="Barry K."/>
            <person name="Bills G."/>
            <person name="Bluhm B."/>
            <person name="Cannon C."/>
            <person name="Castanera R."/>
            <person name="Culley D."/>
            <person name="Daum C."/>
            <person name="Ezra D."/>
            <person name="Gonzalez J."/>
            <person name="Henrissat B."/>
            <person name="Kuo A."/>
            <person name="Liang C."/>
            <person name="Lipzen A."/>
            <person name="Lutzoni F."/>
            <person name="Magnuson J."/>
            <person name="Mondo S."/>
            <person name="Nolan M."/>
            <person name="Ohm R."/>
            <person name="Pangilinan J."/>
            <person name="Park H.-J."/>
            <person name="Ramirez L."/>
            <person name="Alfaro M."/>
            <person name="Sun H."/>
            <person name="Tritt A."/>
            <person name="Yoshinaga Y."/>
            <person name="Zwiers L.-H."/>
            <person name="Turgeon B."/>
            <person name="Goodwin S."/>
            <person name="Spatafora J."/>
            <person name="Crous P."/>
            <person name="Grigoriev I."/>
        </authorList>
    </citation>
    <scope>NUCLEOTIDE SEQUENCE</scope>
    <source>
        <strain evidence="4">CBS 379.55</strain>
    </source>
</reference>
<keyword evidence="2" id="KW-0040">ANK repeat</keyword>
<dbReference type="GeneID" id="54549405"/>
<dbReference type="EMBL" id="ML986485">
    <property type="protein sequence ID" value="KAF2280140.1"/>
    <property type="molecule type" value="Genomic_DNA"/>
</dbReference>